<name>A0A3Q8HX13_9CAUD</name>
<keyword evidence="2" id="KW-1185">Reference proteome</keyword>
<dbReference type="Proteomes" id="UP000273551">
    <property type="component" value="Segment"/>
</dbReference>
<accession>A0A3Q8HX13</accession>
<dbReference type="RefSeq" id="YP_009814347.1">
    <property type="nucleotide sequence ID" value="NC_048084.1"/>
</dbReference>
<dbReference type="KEGG" id="vg:55005477"/>
<evidence type="ECO:0000313" key="2">
    <source>
        <dbReference type="Proteomes" id="UP000273551"/>
    </source>
</evidence>
<dbReference type="GeneID" id="55005477"/>
<reference evidence="1 2" key="1">
    <citation type="submission" date="2018-08" db="EMBL/GenBank/DDBJ databases">
        <title>Lactobacillus phages that infect wine-derived L. plantarum strains.</title>
        <authorList>
            <person name="Kyrkou I."/>
            <person name="Byth Carstens A."/>
            <person name="Ellegaard-Jensen L."/>
            <person name="Kot W."/>
            <person name="Hestbjerg Hansen L."/>
        </authorList>
    </citation>
    <scope>NUCLEOTIDE SEQUENCE [LARGE SCALE GENOMIC DNA]</scope>
</reference>
<organism evidence="1 2">
    <name type="scientific">Lactobacillus phage Iacchus</name>
    <dbReference type="NCBI Taxonomy" id="2315483"/>
    <lineage>
        <taxon>Viruses</taxon>
        <taxon>Duplodnaviria</taxon>
        <taxon>Heunggongvirae</taxon>
        <taxon>Uroviricota</taxon>
        <taxon>Caudoviricetes</taxon>
        <taxon>Herelleviridae</taxon>
        <taxon>Harbinvirus</taxon>
        <taxon>Harbinvirus iacchus</taxon>
    </lineage>
</organism>
<protein>
    <submittedName>
        <fullName evidence="1">Uncharacterized protein</fullName>
    </submittedName>
</protein>
<evidence type="ECO:0000313" key="1">
    <source>
        <dbReference type="EMBL" id="AYH92024.1"/>
    </source>
</evidence>
<sequence>MKQIDEEALINGLNYWGEKVLGRSKFGEECLWSNAAQGVIYNFDQGYNEELAKDWYQGDKNEKYLDFMNRHNSTVTYLYIRDEYGLIMNVWTIPELKHIAFQAHESQVAYLNKLKDDIYKCENFRQVINYLKKLNSYDIPSEFPASDFTLRDGSFEKFLKDSVNRACEKFGESVDVSKHKDSPYPYREYLGLW</sequence>
<dbReference type="EMBL" id="MH809529">
    <property type="protein sequence ID" value="AYH92024.1"/>
    <property type="molecule type" value="Genomic_DNA"/>
</dbReference>
<proteinExistence type="predicted"/>